<evidence type="ECO:0000256" key="2">
    <source>
        <dbReference type="ARBA" id="ARBA00022840"/>
    </source>
</evidence>
<gene>
    <name evidence="4" type="ORF">Sv326_1189</name>
</gene>
<sequence length="226" mass="25387">MKFGIPNLIDAVGELQEKSNILFMIPPRPEKTLFVSHYVNEGLNSHQPVVYVTTDISPAEIEAKAKTFGWNFTDHTNKDLFFVDCYSWALEKKPVERNDIRVSGPSSLDDLSLSINQASCEVNKTSQLGRVVFQSLSTLLIYNSPGIVYKFCQVIGARLKSCGMTTLFMVEEGMHQSDVIATLEHMMDGIVEVRFEEGRWFISSSQIRSSGKVEVRITSKGIEAIR</sequence>
<evidence type="ECO:0000256" key="1">
    <source>
        <dbReference type="ARBA" id="ARBA00022741"/>
    </source>
</evidence>
<evidence type="ECO:0000313" key="4">
    <source>
        <dbReference type="EMBL" id="QLJ53364.1"/>
    </source>
</evidence>
<dbReference type="AlphaFoldDB" id="A0A7D6BVJ1"/>
<organism evidence="4 5">
    <name type="scientific">Fermentimicrarchaeum limneticum</name>
    <dbReference type="NCBI Taxonomy" id="2795018"/>
    <lineage>
        <taxon>Archaea</taxon>
        <taxon>Candidatus Micrarchaeota</taxon>
        <taxon>Candidatus Fermentimicrarchaeales</taxon>
        <taxon>Candidatus Fermentimicrarchaeaceae</taxon>
        <taxon>Candidatus Fermentimicrarchaeum</taxon>
    </lineage>
</organism>
<dbReference type="SUPFAM" id="SSF52540">
    <property type="entry name" value="P-loop containing nucleoside triphosphate hydrolases"/>
    <property type="match status" value="1"/>
</dbReference>
<dbReference type="Pfam" id="PF06745">
    <property type="entry name" value="ATPase"/>
    <property type="match status" value="1"/>
</dbReference>
<keyword evidence="1" id="KW-0547">Nucleotide-binding</keyword>
<dbReference type="GO" id="GO:0005524">
    <property type="term" value="F:ATP binding"/>
    <property type="evidence" value="ECO:0007669"/>
    <property type="project" value="UniProtKB-KW"/>
</dbReference>
<dbReference type="InterPro" id="IPR027417">
    <property type="entry name" value="P-loop_NTPase"/>
</dbReference>
<dbReference type="InterPro" id="IPR014774">
    <property type="entry name" value="KaiC-like_dom"/>
</dbReference>
<dbReference type="PANTHER" id="PTHR43637">
    <property type="entry name" value="UPF0273 PROTEIN TM_0370"/>
    <property type="match status" value="1"/>
</dbReference>
<dbReference type="Proteomes" id="UP000510821">
    <property type="component" value="Chromosome"/>
</dbReference>
<keyword evidence="2" id="KW-0067">ATP-binding</keyword>
<accession>A0A7D6BVJ1</accession>
<feature type="domain" description="KaiC-like" evidence="3">
    <location>
        <begin position="4"/>
        <end position="197"/>
    </location>
</feature>
<dbReference type="EMBL" id="CP058998">
    <property type="protein sequence ID" value="QLJ53364.1"/>
    <property type="molecule type" value="Genomic_DNA"/>
</dbReference>
<dbReference type="PANTHER" id="PTHR43637:SF2">
    <property type="entry name" value="PROTEIN GVPD 1"/>
    <property type="match status" value="1"/>
</dbReference>
<protein>
    <recommendedName>
        <fullName evidence="3">KaiC-like domain-containing protein</fullName>
    </recommendedName>
</protein>
<evidence type="ECO:0000313" key="5">
    <source>
        <dbReference type="Proteomes" id="UP000510821"/>
    </source>
</evidence>
<dbReference type="KEGG" id="flt:Sv326_1189"/>
<name>A0A7D6BVJ1_FERL1</name>
<reference evidence="5" key="1">
    <citation type="submission" date="2020-07" db="EMBL/GenBank/DDBJ databases">
        <title>Metabolic diversity and evolutionary history of the archaeal phylum ###Micrarchaeota### uncovered from a freshwater lake metagenome.</title>
        <authorList>
            <person name="Kadnikov V.V."/>
            <person name="Savvichev A.S."/>
            <person name="Mardanov A.V."/>
            <person name="Beletsky A.V."/>
            <person name="Chupakov A.V."/>
            <person name="Kokryatskaya N.M."/>
            <person name="Pimenov N.V."/>
            <person name="Ravin N.V."/>
        </authorList>
    </citation>
    <scope>NUCLEOTIDE SEQUENCE [LARGE SCALE GENOMIC DNA]</scope>
</reference>
<evidence type="ECO:0000259" key="3">
    <source>
        <dbReference type="Pfam" id="PF06745"/>
    </source>
</evidence>
<dbReference type="Gene3D" id="3.40.50.300">
    <property type="entry name" value="P-loop containing nucleotide triphosphate hydrolases"/>
    <property type="match status" value="1"/>
</dbReference>
<proteinExistence type="predicted"/>